<evidence type="ECO:0000256" key="8">
    <source>
        <dbReference type="ARBA" id="ARBA00022989"/>
    </source>
</evidence>
<dbReference type="InterPro" id="IPR052387">
    <property type="entry name" value="Fibrocystin"/>
</dbReference>
<gene>
    <name evidence="17" type="ORF">OFUS_LOCUS3009</name>
</gene>
<keyword evidence="5 13" id="KW-0812">Transmembrane</keyword>
<reference evidence="17" key="1">
    <citation type="submission" date="2022-03" db="EMBL/GenBank/DDBJ databases">
        <authorList>
            <person name="Martin C."/>
        </authorList>
    </citation>
    <scope>NUCLEOTIDE SEQUENCE</scope>
</reference>
<evidence type="ECO:0000256" key="13">
    <source>
        <dbReference type="SAM" id="Phobius"/>
    </source>
</evidence>
<dbReference type="FunFam" id="2.160.20.10:FF:000070">
    <property type="entry name" value="PKHD1 like 1"/>
    <property type="match status" value="1"/>
</dbReference>
<dbReference type="InterPro" id="IPR013783">
    <property type="entry name" value="Ig-like_fold"/>
</dbReference>
<feature type="domain" description="PA14" evidence="16">
    <location>
        <begin position="292"/>
        <end position="442"/>
    </location>
</feature>
<evidence type="ECO:0000256" key="5">
    <source>
        <dbReference type="ARBA" id="ARBA00022692"/>
    </source>
</evidence>
<dbReference type="SUPFAM" id="SSF49503">
    <property type="entry name" value="Cupredoxins"/>
    <property type="match status" value="1"/>
</dbReference>
<name>A0A8S4N4X5_OWEFU</name>
<feature type="compositionally biased region" description="Polar residues" evidence="12">
    <location>
        <begin position="495"/>
        <end position="504"/>
    </location>
</feature>
<dbReference type="InterPro" id="IPR011658">
    <property type="entry name" value="PA14_dom"/>
</dbReference>
<evidence type="ECO:0000256" key="2">
    <source>
        <dbReference type="ARBA" id="ARBA00004236"/>
    </source>
</evidence>
<dbReference type="SUPFAM" id="SSF81296">
    <property type="entry name" value="E set domains"/>
    <property type="match status" value="11"/>
</dbReference>
<dbReference type="SMART" id="SM00758">
    <property type="entry name" value="PA14"/>
    <property type="match status" value="1"/>
</dbReference>
<evidence type="ECO:0000259" key="16">
    <source>
        <dbReference type="PROSITE" id="PS51820"/>
    </source>
</evidence>
<dbReference type="InterPro" id="IPR055401">
    <property type="entry name" value="CEMIP_beta-hel_dom"/>
</dbReference>
<keyword evidence="7" id="KW-0677">Repeat</keyword>
<evidence type="ECO:0000313" key="18">
    <source>
        <dbReference type="Proteomes" id="UP000749559"/>
    </source>
</evidence>
<dbReference type="CDD" id="cd00603">
    <property type="entry name" value="IPT_PCSR"/>
    <property type="match status" value="9"/>
</dbReference>
<dbReference type="Gene3D" id="2.160.20.10">
    <property type="entry name" value="Single-stranded right-handed beta-helix, Pectin lyase-like"/>
    <property type="match status" value="2"/>
</dbReference>
<keyword evidence="11" id="KW-0966">Cell projection</keyword>
<dbReference type="SUPFAM" id="SSF51126">
    <property type="entry name" value="Pectin lyase-like"/>
    <property type="match status" value="2"/>
</dbReference>
<dbReference type="Pfam" id="PF10162">
    <property type="entry name" value="G8"/>
    <property type="match status" value="2"/>
</dbReference>
<feature type="region of interest" description="Disordered" evidence="12">
    <location>
        <begin position="4603"/>
        <end position="4626"/>
    </location>
</feature>
<organism evidence="17 18">
    <name type="scientific">Owenia fusiformis</name>
    <name type="common">Polychaete worm</name>
    <dbReference type="NCBI Taxonomy" id="6347"/>
    <lineage>
        <taxon>Eukaryota</taxon>
        <taxon>Metazoa</taxon>
        <taxon>Spiralia</taxon>
        <taxon>Lophotrochozoa</taxon>
        <taxon>Annelida</taxon>
        <taxon>Polychaeta</taxon>
        <taxon>Sedentaria</taxon>
        <taxon>Canalipalpata</taxon>
        <taxon>Sabellida</taxon>
        <taxon>Oweniida</taxon>
        <taxon>Oweniidae</taxon>
        <taxon>Owenia</taxon>
    </lineage>
</organism>
<dbReference type="InterPro" id="IPR002909">
    <property type="entry name" value="IPT_dom"/>
</dbReference>
<dbReference type="Pfam" id="PF01833">
    <property type="entry name" value="TIG"/>
    <property type="match status" value="12"/>
</dbReference>
<evidence type="ECO:0000313" key="17">
    <source>
        <dbReference type="EMBL" id="CAH1775748.1"/>
    </source>
</evidence>
<feature type="non-terminal residue" evidence="17">
    <location>
        <position position="4626"/>
    </location>
</feature>
<feature type="chain" id="PRO_5035756520" description="Fibrocystin-L" evidence="14">
    <location>
        <begin position="26"/>
        <end position="4626"/>
    </location>
</feature>
<keyword evidence="9 13" id="KW-0472">Membrane</keyword>
<evidence type="ECO:0000256" key="10">
    <source>
        <dbReference type="ARBA" id="ARBA00023180"/>
    </source>
</evidence>
<evidence type="ECO:0000256" key="6">
    <source>
        <dbReference type="ARBA" id="ARBA00022729"/>
    </source>
</evidence>
<feature type="region of interest" description="Disordered" evidence="12">
    <location>
        <begin position="3642"/>
        <end position="3661"/>
    </location>
</feature>
<comment type="caution">
    <text evidence="17">The sequence shown here is derived from an EMBL/GenBank/DDBJ whole genome shotgun (WGS) entry which is preliminary data.</text>
</comment>
<dbReference type="SMART" id="SM01225">
    <property type="entry name" value="G8"/>
    <property type="match status" value="2"/>
</dbReference>
<proteinExistence type="predicted"/>
<dbReference type="Gene3D" id="2.60.40.10">
    <property type="entry name" value="Immunoglobulins"/>
    <property type="match status" value="12"/>
</dbReference>
<keyword evidence="10" id="KW-0325">Glycoprotein</keyword>
<dbReference type="PANTHER" id="PTHR46769:SF2">
    <property type="entry name" value="FIBROCYSTIN-L ISOFORM 2 PRECURSOR-RELATED"/>
    <property type="match status" value="1"/>
</dbReference>
<feature type="domain" description="G8" evidence="15">
    <location>
        <begin position="2279"/>
        <end position="2401"/>
    </location>
</feature>
<keyword evidence="8 13" id="KW-1133">Transmembrane helix</keyword>
<feature type="region of interest" description="Disordered" evidence="12">
    <location>
        <begin position="495"/>
        <end position="524"/>
    </location>
</feature>
<dbReference type="GO" id="GO:0005886">
    <property type="term" value="C:plasma membrane"/>
    <property type="evidence" value="ECO:0007669"/>
    <property type="project" value="UniProtKB-SubCell"/>
</dbReference>
<dbReference type="InterPro" id="IPR008972">
    <property type="entry name" value="Cupredoxin"/>
</dbReference>
<dbReference type="InterPro" id="IPR012334">
    <property type="entry name" value="Pectin_lyas_fold"/>
</dbReference>
<dbReference type="SUPFAM" id="SSF56988">
    <property type="entry name" value="Anthrax protective antigen"/>
    <property type="match status" value="1"/>
</dbReference>
<evidence type="ECO:0000256" key="12">
    <source>
        <dbReference type="SAM" id="MobiDB-lite"/>
    </source>
</evidence>
<dbReference type="SMART" id="SM00429">
    <property type="entry name" value="IPT"/>
    <property type="match status" value="10"/>
</dbReference>
<accession>A0A8S4N4X5</accession>
<evidence type="ECO:0000256" key="1">
    <source>
        <dbReference type="ARBA" id="ARBA00004167"/>
    </source>
</evidence>
<feature type="domain" description="G8" evidence="15">
    <location>
        <begin position="3138"/>
        <end position="3268"/>
    </location>
</feature>
<dbReference type="InterPro" id="IPR037524">
    <property type="entry name" value="PA14/GLEYA"/>
</dbReference>
<keyword evidence="18" id="KW-1185">Reference proteome</keyword>
<evidence type="ECO:0000256" key="3">
    <source>
        <dbReference type="ARBA" id="ARBA00004316"/>
    </source>
</evidence>
<dbReference type="GO" id="GO:0042995">
    <property type="term" value="C:cell projection"/>
    <property type="evidence" value="ECO:0007669"/>
    <property type="project" value="UniProtKB-SubCell"/>
</dbReference>
<dbReference type="Pfam" id="PF07691">
    <property type="entry name" value="PA14"/>
    <property type="match status" value="1"/>
</dbReference>
<dbReference type="Proteomes" id="UP000749559">
    <property type="component" value="Unassembled WGS sequence"/>
</dbReference>
<dbReference type="PROSITE" id="PS51820">
    <property type="entry name" value="PA14"/>
    <property type="match status" value="1"/>
</dbReference>
<dbReference type="OrthoDB" id="120976at2759"/>
<dbReference type="Pfam" id="PF24606">
    <property type="entry name" value="CEMIP_beta-hel"/>
    <property type="match status" value="2"/>
</dbReference>
<dbReference type="PANTHER" id="PTHR46769">
    <property type="entry name" value="POLYCYSTIC KIDNEY AND HEPATIC DISEASE 1 (AUTOSOMAL RECESSIVE)-LIKE 1"/>
    <property type="match status" value="1"/>
</dbReference>
<feature type="compositionally biased region" description="Polar residues" evidence="12">
    <location>
        <begin position="512"/>
        <end position="523"/>
    </location>
</feature>
<feature type="transmembrane region" description="Helical" evidence="13">
    <location>
        <begin position="4571"/>
        <end position="4594"/>
    </location>
</feature>
<dbReference type="InterPro" id="IPR006626">
    <property type="entry name" value="PbH1"/>
</dbReference>
<evidence type="ECO:0000256" key="11">
    <source>
        <dbReference type="ARBA" id="ARBA00023273"/>
    </source>
</evidence>
<sequence length="4626" mass="504878">MSWTGNTSLMQLILLSSALLTGFSADQFSYFEPWKGNIVRLVSDTESKECGVYSYYSNKQKIICDAGPSDVKEARYKVEVYVDGEGPVPSGQTQYIQYKDKLTPMVNKIDKKSGPPGTLVTISARLFTDEYKVKSEESRGLEIQSLKIVYLDGQKCDLIDESTNEVYGLQLTNNDNGYLKCKPSGTFIGSQHIQFLVSGKHGRSLTNPAALSLSAQDELYLFQTHPLITSLTPSSGSTEGGTLVKIEGVGFDPHSNNTEVLVGGLPCINSKVTTTGIQCRTPKLENVHSFYPGARGLSHEVWKNALTDTLDQIHALDDDAEDYELNIIPNSYVTKTMVKDLSKYSSALRGFLKVPHTGEYTFHLTAGGDASMYLTLNDSLLTKEELTSSQNGKSSHSQKVSLQVGQQYFVEVLHRQRAPTGASVKLGLYMHQTRFNSKDIWMARDEQQEIKFSAISRPEIQKLTISDWVTGEVPEIQEIFVSACTEPQTLSTIVPKSTQSSSATVPGGEVLTTMSGLDNTNGMTESETEVNTATTNEVNSQADNNVYSADNNTIVASTQTTPATEIKDNVTTAVNVNSTDVNEPTTESNVICANPTSMFTLRYGKEGTYRALSKPIALNATVDDIAAAVSAIYTLKRVASVKVVNKTLTLEGLKFRVVFLPHQGTQSIDLLESGSSMPYNGTITVSRVQAFVPPQDTFTISYGGRNTSPIQIGSSAVQVEHKLQDIFKTQCLTSEKVFKHYLHTFEETFHDSPLGTKTWDIDPYCGQVSSRNPKLLYSTQFIKAKTTSGKIFRAGDINVGRYPYLCFAVFGDHSRMLEVTGYVQGRNEDMGIDEDYNFKVEKNIDTIQLNSNRWQHVCVNIYEEMIQNNGRIPFKGQLPSSKHRIQTIALKKQLQTSVFYVDEITISKSAFTVVQLMPGVKPNGVTVKDIKVSKDKDSYMVEMSPINCGNNLPLLAIHNASMYNSTMHNESGVEQVIYKSSQWPSNNHISISRIQAASLPIGGSFDLTVDKQTISGIPALIADVDLKHLLETNFNWQGVDVERQGTCTAFQFKIKWSKTGGDIAQLLIGSSMLTASSSVTVDTRTIQDGGLFMPTIPGDFFQVAHRKPQVTVSVNGLQAACVGEGFPFQFTSSRTPTLTGINPISGAKGTEATITGSGFSLKPSDNVIDIGGSPCTPITVTDSEITCTIQSGPALISLVELMVENKGRASYPRGNVTFTKVLTIGSVSPDKVSSAGGTLVTVCGDGFPNNTTTCKETVQLKISGGDCSILTCNGSCLTCVSPSQASRHRRDALEGSVTVSVGGKTTISKQRLGFDTMATPMVTSVQPSKVSVRGGDILQLKGSGFTSSSGNVTLSSYSTDIDCDIITWSDITIECQLPSSRQGSYDIRVNVPAVGFADLSHVNAKLTYALKVYGISPVQGSLNGGTLVSIRGEGFGTNTSGIDVYLGKPCDIKTITDTLITCTTGSGKAVKVIENSGRHPEYGLGYEWNPKVLEVQVGDTVEWRWGTTTLVEGLGYRVYGTDNATTDTYNEMGMHSGRKSLNGSYIYQFTKVGTFYFSSGAVDRGGRVIMRGKVVVTPIQSWTDSLQLNALKTEAEYDFSESIVAFADSVGVCSTLPESSLRGCREKMPIPGDFSRFHFTYWRCLTPEIHSISPNSGPYDSVVTIEGIGFGEETCQNEVLLGNYPCNVLSATDTKITCMFSSETTMPAGELHELRVSVPNRGLALNTLATPVERGFTLIPTLETVSPSIGSLAGGTELSITGHGFVSSIEGGVLVTIDGSHTCSIVSIQHDKIVCRTPPASAGTYNVSVNIGKKGIQSDCSKSQCTFEYSTSVTSIVKSVSPNKILSSTKTDVMLTGTFLITDKALVSVEIGNTPCVITTVYANYISCSLSHIPHGNHKLRVHLQGQGDANIDGAYRIINVQATISSITPNEGSVNGGTKVKISGSGFIDTITEVNIDSSEVKCKVISAMIHEVTCLTPAHTAGDVMLIVPLPTPEGGNEAMAVAYKFSLTATPVVNNISPSEGTTGDTVKISGTGFDKSSSHVTIGGVPCDVTAATTNEITCTLGANKGGSFPVGVSVDGKGIATSSTMFSYVLRVDAVRPNTKMSFGGGRTLTISGVGFSDVAKVRVCDEICPILGNVSTNQIKCDAPAQLSKQDTLACGVEIEQNGLTVTSAEKIYYDRSITPVISDVTPNRGGTGGGTQIIISGQGLTSGGVPTSVTIDGSVCDVKSATEAEITCVTSSHQGSTRAKVRVNVGDNGIATQENAGFFYVDRWSSRFTWGNGPLPKKGDFVVIEKHQTVYLDVTTPMLKFLLIKGGSLIFDDSVAELELHAEYILVTEGGLLQIGTEDKPYKNKATIMLHGHVRSKELPIYGAKVLAVREGILDLHGNPVPVTWTKLSKTAEQGSDVITLMQAVSWQPGDDIVIPTTNHRHSMGENEKHTIKAISKDGITLTLTKPLKYTHISMVQNLHGVTLETRGEVGLLTRNIKIQGSVQDEWTETIPKCKFKFDSGQFATQSCFRGRFGEEIGSDEFGAQVMLAAREPDKDLVTGRLEYVEFTHTGQAYRLGHYTLHFHMNGNINGSYVRGCAFHRTFNRATTIHGVHHLLVENNVAYDIMGHAIFTEDGIEENNIIQGNLVVYTHASSSLLNTDITPAAYWLVNPNNIVRNNHAAGGTHFGFWYRTLNHPEGPSATNSYCQKNAELGEFSNNSAHSMGWFGLWIFSMPGYFPMKGPETCRSKIPTTARFNTLTAWRCEKGAEVVHGGNIRFVDFILADNEDAGMVWTELFGPWGQDGPGVDGGAIIGHSAISDNTECTREGLKTVERDRMSVDGMHFINFDRPSCAALSGCCKANKGGFSAQFENIKWSNSQHKARWHYPHEGFHYDLDGSLTGKKGNIMLPTNANLPPGQCTFGGAEYSRGVSGAVCEDPIDFHRLSFNKPSPKSLLYKDVIFTNKYGSSVVPYRKKRLTHMEGWMVTVMDSDRYLMTYRDRPQLTNITYSATYYDFAPNEYVIISHNFTQRPDVFSTQGKVKPSRNSMVTFTDNLNGDIFFNNDTDIMSYLVSGKISSSTFSVDASGNDDDSTPIKHKTNNAVNRQIKPRVIRCFYKDCIPPVPPPPPEQRPDAAVFWSEADSWVGVEEGYGGYLGNGIYQPPENGTDVQILPGLWMVADVQLPWMKKLYIYGTLEIANTQDNILNCSHVLIQGGRLIVGFNETEPFLFNFQLILRGEHATPDMPLPEGPNMGAKALGVFGGLDIHGISRAVYWTQLSQTAQAGAKSIVLVTPVDWLPGDNIVIAPTSYEANEAEVLMIVNISEDGRTVNLNASLTHKHLGVTHTSPGGAATYTMAAEVGVLTRNVKVIGENYPGLFSESFGARVIVGRFKQDGVEYKGFARVTNTEFYHTGQEGWTEPYDPRYSLAFLETGTSSQETPSYVKGCAFHHGFSPALGLYGASGVLVQDNVVHHTVGAGMVIEGDNNRLYRNLVVLSIFPGTYQERFEEENLLWEGGIEVHGANKAVLINNTVAGSERCGFKVKGEPCDITMASQDKWTGNTAHTVLHGVHQFNIGLPKCSKISNFFVYNSYDFGIYHQTSCSMVLSDNILVDNVNGIMPLIYSPPATSHRTSDKVLEVSNTVFIGASPSLECNVPRPNGGRSRPGVRAPRTKSGGHAGFVMSSFESGPVSAPFFPWHKPMSYPTINGHTILKDNTFISYKGRCGKKDDIAIMTNPSSEDAQHPITATGSKFVDVTVDNKLYIHRPSLGLVNPSDCVDMDCDGLKKILIRDETGSIIGDNLPGTIFSQAEFEWDGNPRRGLGDYRIPRMMLTREDGSRIPVSDKAPNKGIIRNSNCKWHNRWQAYSCHNLDHQMMIVESMDPDTETRRVSPLAMLADGYVDLVNGPQDHGWCFGYTCQERISTFNTIVAMQKNYEMYFTGTNPQKLRLHLLNTNSSSAVVVGIWYATPQRLDVYRNNLFIWPTNSKLKDGKFKLIAKDPLKPNNQFVPDLSSQVSGLNWMDSDLQTLYVLVRGPDPIEIRTMPVVVFSVDVPPVPLNKFYEKNTIRNIALLLKIPEDRIRFVNVVRETRFKRSGTLNAMTIKLEIGDPPSPTINTPPEDNNYSTEGSYNEYAGIGNQVAMTYDQLKDIAATLTESAQTGKLAENLGQTVYAVTITDPLPPAVDPTGGVRATNGTGGSPFPQPGEPLYYEKVMAKQISEMSNLDIGTVYQVPVQFVLQNQPLGSVEMQPFSTQPAIQALDRFGQPVLKLGQSTSRWNVTAKLVVESGLPGTELQGNTTVEFLDSWANFSNLAINLYGTNQSLQFLIQQVSLTLNSEEFTTMPRQLKLVDSAARGRTSSPGLPLVPQPIVQIYDDNDLLNREEINVKGPWTCEARLHQPDNYYGDLQGDKKVQYDPTTQQCMFKDLGFSHPGYGYIIHIVVKSLDGVYELSTELDGIDVLAITSTPVDATTSDVELIFDVDYDRVIQGQEKYFSLHALNHLGYMYPNISITDVSFERDGSSAMKVSFYTTGAPDTLSFTHRTMYEDIKRGLRFTFNGRTFSAFLNMKVNGEQFYGKDGPPSKGAPLGVIIGVPIAVVLILIILGVLLLVKSKHTKKNQVSDSNSHIPPDIPLEQMTPVEET</sequence>
<dbReference type="EMBL" id="CAIIXF020000001">
    <property type="protein sequence ID" value="CAH1775748.1"/>
    <property type="molecule type" value="Genomic_DNA"/>
</dbReference>
<evidence type="ECO:0008006" key="19">
    <source>
        <dbReference type="Google" id="ProtNLM"/>
    </source>
</evidence>
<keyword evidence="4" id="KW-1003">Cell membrane</keyword>
<evidence type="ECO:0000256" key="9">
    <source>
        <dbReference type="ARBA" id="ARBA00023136"/>
    </source>
</evidence>
<dbReference type="InterPro" id="IPR014756">
    <property type="entry name" value="Ig_E-set"/>
</dbReference>
<keyword evidence="6 14" id="KW-0732">Signal</keyword>
<evidence type="ECO:0000259" key="15">
    <source>
        <dbReference type="PROSITE" id="PS51484"/>
    </source>
</evidence>
<evidence type="ECO:0000256" key="7">
    <source>
        <dbReference type="ARBA" id="ARBA00022737"/>
    </source>
</evidence>
<dbReference type="Gene3D" id="2.60.40.420">
    <property type="entry name" value="Cupredoxins - blue copper proteins"/>
    <property type="match status" value="1"/>
</dbReference>
<dbReference type="InterPro" id="IPR019316">
    <property type="entry name" value="G8_domain"/>
</dbReference>
<dbReference type="SMART" id="SM00710">
    <property type="entry name" value="PbH1"/>
    <property type="match status" value="5"/>
</dbReference>
<feature type="signal peptide" evidence="14">
    <location>
        <begin position="1"/>
        <end position="25"/>
    </location>
</feature>
<dbReference type="PROSITE" id="PS51484">
    <property type="entry name" value="G8"/>
    <property type="match status" value="2"/>
</dbReference>
<evidence type="ECO:0000256" key="4">
    <source>
        <dbReference type="ARBA" id="ARBA00022475"/>
    </source>
</evidence>
<protein>
    <recommendedName>
        <fullName evidence="19">Fibrocystin-L</fullName>
    </recommendedName>
</protein>
<dbReference type="InterPro" id="IPR011050">
    <property type="entry name" value="Pectin_lyase_fold/virulence"/>
</dbReference>
<evidence type="ECO:0000256" key="14">
    <source>
        <dbReference type="SAM" id="SignalP"/>
    </source>
</evidence>
<comment type="subcellular location">
    <subcellularLocation>
        <location evidence="2">Cell membrane</location>
    </subcellularLocation>
    <subcellularLocation>
        <location evidence="3">Cell projection</location>
    </subcellularLocation>
    <subcellularLocation>
        <location evidence="1">Membrane</location>
        <topology evidence="1">Single-pass membrane protein</topology>
    </subcellularLocation>
</comment>
<dbReference type="Gene3D" id="3.90.182.10">
    <property type="entry name" value="Toxin - Anthrax Protective Antigen,domain 1"/>
    <property type="match status" value="1"/>
</dbReference>
<dbReference type="CDD" id="cd00102">
    <property type="entry name" value="IPT"/>
    <property type="match status" value="3"/>
</dbReference>